<dbReference type="SMART" id="SM00501">
    <property type="entry name" value="BRIGHT"/>
    <property type="match status" value="1"/>
</dbReference>
<dbReference type="PANTHER" id="PTHR12656:SF5">
    <property type="entry name" value="TRITHORAX GROUP PROTEIN OSA"/>
    <property type="match status" value="1"/>
</dbReference>
<dbReference type="GO" id="GO:0006338">
    <property type="term" value="P:chromatin remodeling"/>
    <property type="evidence" value="ECO:0007669"/>
    <property type="project" value="InterPro"/>
</dbReference>
<dbReference type="AlphaFoldDB" id="A0A914RLW4"/>
<evidence type="ECO:0000259" key="1">
    <source>
        <dbReference type="PROSITE" id="PS51011"/>
    </source>
</evidence>
<dbReference type="GO" id="GO:0016514">
    <property type="term" value="C:SWI/SNF complex"/>
    <property type="evidence" value="ECO:0007669"/>
    <property type="project" value="InterPro"/>
</dbReference>
<dbReference type="Pfam" id="PF01388">
    <property type="entry name" value="ARID"/>
    <property type="match status" value="1"/>
</dbReference>
<dbReference type="InterPro" id="IPR021906">
    <property type="entry name" value="BAF250/Osa"/>
</dbReference>
<dbReference type="GO" id="GO:0035060">
    <property type="term" value="C:brahma complex"/>
    <property type="evidence" value="ECO:0007669"/>
    <property type="project" value="InterPro"/>
</dbReference>
<organism evidence="2 3">
    <name type="scientific">Parascaris equorum</name>
    <name type="common">Equine roundworm</name>
    <dbReference type="NCBI Taxonomy" id="6256"/>
    <lineage>
        <taxon>Eukaryota</taxon>
        <taxon>Metazoa</taxon>
        <taxon>Ecdysozoa</taxon>
        <taxon>Nematoda</taxon>
        <taxon>Chromadorea</taxon>
        <taxon>Rhabditida</taxon>
        <taxon>Spirurina</taxon>
        <taxon>Ascaridomorpha</taxon>
        <taxon>Ascaridoidea</taxon>
        <taxon>Ascarididae</taxon>
        <taxon>Parascaris</taxon>
    </lineage>
</organism>
<dbReference type="InterPro" id="IPR001606">
    <property type="entry name" value="ARID_dom"/>
</dbReference>
<name>A0A914RLW4_PAREQ</name>
<dbReference type="GO" id="GO:0045893">
    <property type="term" value="P:positive regulation of DNA-templated transcription"/>
    <property type="evidence" value="ECO:0007669"/>
    <property type="project" value="TreeGrafter"/>
</dbReference>
<dbReference type="InterPro" id="IPR036431">
    <property type="entry name" value="ARID_dom_sf"/>
</dbReference>
<reference evidence="3" key="1">
    <citation type="submission" date="2022-11" db="UniProtKB">
        <authorList>
            <consortium name="WormBaseParasite"/>
        </authorList>
    </citation>
    <scope>IDENTIFICATION</scope>
</reference>
<dbReference type="Gene3D" id="1.10.150.60">
    <property type="entry name" value="ARID DNA-binding domain"/>
    <property type="match status" value="1"/>
</dbReference>
<dbReference type="GO" id="GO:0005654">
    <property type="term" value="C:nucleoplasm"/>
    <property type="evidence" value="ECO:0007669"/>
    <property type="project" value="TreeGrafter"/>
</dbReference>
<dbReference type="SUPFAM" id="SSF46774">
    <property type="entry name" value="ARID-like"/>
    <property type="match status" value="1"/>
</dbReference>
<dbReference type="Proteomes" id="UP000887564">
    <property type="component" value="Unplaced"/>
</dbReference>
<accession>A0A914RLW4</accession>
<dbReference type="PANTHER" id="PTHR12656">
    <property type="entry name" value="BRG-1 ASSOCIATED FACTOR 250 BAF250"/>
    <property type="match status" value="1"/>
</dbReference>
<keyword evidence="2" id="KW-1185">Reference proteome</keyword>
<dbReference type="PROSITE" id="PS51011">
    <property type="entry name" value="ARID"/>
    <property type="match status" value="1"/>
</dbReference>
<evidence type="ECO:0000313" key="2">
    <source>
        <dbReference type="Proteomes" id="UP000887564"/>
    </source>
</evidence>
<proteinExistence type="predicted"/>
<dbReference type="SMART" id="SM01014">
    <property type="entry name" value="ARID"/>
    <property type="match status" value="1"/>
</dbReference>
<sequence length="175" mass="20150">MSWARGGHFSRNWFCSASGSSLFFPYVHALTFKVEYNIIFQGEPITQVPQVSKQTVDLHRLYIAVMKRGGFEQVTREKTWKHVCTEANSEMSESSAAGYQLRRHYQKYLLGLECFETGKSASEAVAFAEKLKKRRRTDKDHHHAQQQYPGPGELFFLMSYRGVWFNGGVIGYSHL</sequence>
<dbReference type="GO" id="GO:0071565">
    <property type="term" value="C:nBAF complex"/>
    <property type="evidence" value="ECO:0007669"/>
    <property type="project" value="TreeGrafter"/>
</dbReference>
<dbReference type="WBParaSite" id="PEQ_0000742201-mRNA-1">
    <property type="protein sequence ID" value="PEQ_0000742201-mRNA-1"/>
    <property type="gene ID" value="PEQ_0000742201"/>
</dbReference>
<protein>
    <submittedName>
        <fullName evidence="3">ARID domain-containing protein</fullName>
    </submittedName>
</protein>
<dbReference type="GO" id="GO:0006357">
    <property type="term" value="P:regulation of transcription by RNA polymerase II"/>
    <property type="evidence" value="ECO:0007669"/>
    <property type="project" value="TreeGrafter"/>
</dbReference>
<dbReference type="GO" id="GO:0031491">
    <property type="term" value="F:nucleosome binding"/>
    <property type="evidence" value="ECO:0007669"/>
    <property type="project" value="TreeGrafter"/>
</dbReference>
<feature type="domain" description="ARID" evidence="1">
    <location>
        <begin position="24"/>
        <end position="117"/>
    </location>
</feature>
<dbReference type="GO" id="GO:0003677">
    <property type="term" value="F:DNA binding"/>
    <property type="evidence" value="ECO:0007669"/>
    <property type="project" value="InterPro"/>
</dbReference>
<evidence type="ECO:0000313" key="3">
    <source>
        <dbReference type="WBParaSite" id="PEQ_0000742201-mRNA-1"/>
    </source>
</evidence>